<evidence type="ECO:0000256" key="3">
    <source>
        <dbReference type="ARBA" id="ARBA00023125"/>
    </source>
</evidence>
<evidence type="ECO:0000313" key="6">
    <source>
        <dbReference type="EMBL" id="MCZ9677529.1"/>
    </source>
</evidence>
<accession>A0AAW5WVV1</accession>
<dbReference type="InterPro" id="IPR005650">
    <property type="entry name" value="BlaI_family"/>
</dbReference>
<protein>
    <submittedName>
        <fullName evidence="6">CopY/TcrY family copper transport repressor</fullName>
    </submittedName>
</protein>
<dbReference type="EMBL" id="JAKHPW010000001">
    <property type="protein sequence ID" value="MCZ3621315.1"/>
    <property type="molecule type" value="Genomic_DNA"/>
</dbReference>
<proteinExistence type="inferred from homology"/>
<dbReference type="Gene3D" id="1.10.10.10">
    <property type="entry name" value="Winged helix-like DNA-binding domain superfamily/Winged helix DNA-binding domain"/>
    <property type="match status" value="1"/>
</dbReference>
<dbReference type="AlphaFoldDB" id="A0AAW5WVV1"/>
<dbReference type="SUPFAM" id="SSF46785">
    <property type="entry name" value="Winged helix' DNA-binding domain"/>
    <property type="match status" value="1"/>
</dbReference>
<keyword evidence="3" id="KW-0238">DNA-binding</keyword>
<evidence type="ECO:0000313" key="5">
    <source>
        <dbReference type="EMBL" id="MCZ3621315.1"/>
    </source>
</evidence>
<name>A0AAW5WVV1_9LACO</name>
<keyword evidence="4" id="KW-0804">Transcription</keyword>
<dbReference type="Proteomes" id="UP001211566">
    <property type="component" value="Unassembled WGS sequence"/>
</dbReference>
<organism evidence="6 8">
    <name type="scientific">Lactobacillus mulieris</name>
    <dbReference type="NCBI Taxonomy" id="2508708"/>
    <lineage>
        <taxon>Bacteria</taxon>
        <taxon>Bacillati</taxon>
        <taxon>Bacillota</taxon>
        <taxon>Bacilli</taxon>
        <taxon>Lactobacillales</taxon>
        <taxon>Lactobacillaceae</taxon>
        <taxon>Lactobacillus</taxon>
    </lineage>
</organism>
<dbReference type="GO" id="GO:0045892">
    <property type="term" value="P:negative regulation of DNA-templated transcription"/>
    <property type="evidence" value="ECO:0007669"/>
    <property type="project" value="InterPro"/>
</dbReference>
<evidence type="ECO:0000256" key="2">
    <source>
        <dbReference type="ARBA" id="ARBA00023015"/>
    </source>
</evidence>
<keyword evidence="7" id="KW-1185">Reference proteome</keyword>
<dbReference type="PIRSF" id="PIRSF019455">
    <property type="entry name" value="CopR_AtkY"/>
    <property type="match status" value="1"/>
</dbReference>
<sequence length="147" mass="17089">MSEKVMKMNISDAEWEVMRIIWTLDEVKSSEIIDQLSERMSWTESTIKTLIRRLVDKGLVKTRKKGRAYIYSATVSENEMMYQVAKDMFSHMCDMHKGSLLIRLIKEIPLSKSAIKEIQAELNQMEQSAPEAVPCDCLHNKNKKHHC</sequence>
<dbReference type="EMBL" id="JAKHEY010000001">
    <property type="protein sequence ID" value="MCZ9677529.1"/>
    <property type="molecule type" value="Genomic_DNA"/>
</dbReference>
<dbReference type="GO" id="GO:0003677">
    <property type="term" value="F:DNA binding"/>
    <property type="evidence" value="ECO:0007669"/>
    <property type="project" value="UniProtKB-KW"/>
</dbReference>
<evidence type="ECO:0000313" key="7">
    <source>
        <dbReference type="Proteomes" id="UP001211420"/>
    </source>
</evidence>
<dbReference type="InterPro" id="IPR014071">
    <property type="entry name" value="Cu_transp_CopY/TcrY"/>
</dbReference>
<comment type="caution">
    <text evidence="6">The sequence shown here is derived from an EMBL/GenBank/DDBJ whole genome shotgun (WGS) entry which is preliminary data.</text>
</comment>
<dbReference type="InterPro" id="IPR036388">
    <property type="entry name" value="WH-like_DNA-bd_sf"/>
</dbReference>
<reference evidence="6" key="1">
    <citation type="submission" date="2022-01" db="EMBL/GenBank/DDBJ databases">
        <title>STING isolate genome collection.</title>
        <authorList>
            <person name="France M."/>
            <person name="Rutt L."/>
            <person name="Humphrys M."/>
            <person name="Ravel J."/>
        </authorList>
    </citation>
    <scope>NUCLEOTIDE SEQUENCE</scope>
    <source>
        <strain evidence="6">C0081E5</strain>
    </source>
</reference>
<reference evidence="5 7" key="2">
    <citation type="submission" date="2022-01" db="EMBL/GenBank/DDBJ databases">
        <title>VMRC isolate genome collection.</title>
        <authorList>
            <person name="France M."/>
            <person name="Rutt L."/>
            <person name="Humphrys M."/>
            <person name="Ravel J."/>
        </authorList>
    </citation>
    <scope>NUCLEOTIDE SEQUENCE [LARGE SCALE GENOMIC DNA]</scope>
    <source>
        <strain evidence="5 7">C0172B4</strain>
    </source>
</reference>
<evidence type="ECO:0000313" key="8">
    <source>
        <dbReference type="Proteomes" id="UP001211566"/>
    </source>
</evidence>
<dbReference type="Proteomes" id="UP001211420">
    <property type="component" value="Unassembled WGS sequence"/>
</dbReference>
<dbReference type="NCBIfam" id="TIGR02698">
    <property type="entry name" value="CopY_TcrY"/>
    <property type="match status" value="1"/>
</dbReference>
<gene>
    <name evidence="5" type="ORF">L2772_00345</name>
    <name evidence="6" type="ORF">L2Z99_00345</name>
</gene>
<dbReference type="Pfam" id="PF03965">
    <property type="entry name" value="Penicillinase_R"/>
    <property type="match status" value="1"/>
</dbReference>
<evidence type="ECO:0000256" key="4">
    <source>
        <dbReference type="ARBA" id="ARBA00023163"/>
    </source>
</evidence>
<dbReference type="RefSeq" id="WP_269254341.1">
    <property type="nucleotide sequence ID" value="NZ_JAKHEY010000001.1"/>
</dbReference>
<dbReference type="InterPro" id="IPR036390">
    <property type="entry name" value="WH_DNA-bd_sf"/>
</dbReference>
<keyword evidence="2" id="KW-0805">Transcription regulation</keyword>
<comment type="similarity">
    <text evidence="1">Belongs to the BlaI transcriptional regulatory family.</text>
</comment>
<evidence type="ECO:0000256" key="1">
    <source>
        <dbReference type="ARBA" id="ARBA00011046"/>
    </source>
</evidence>